<dbReference type="Proteomes" id="UP000186666">
    <property type="component" value="Unassembled WGS sequence"/>
</dbReference>
<evidence type="ECO:0000313" key="2">
    <source>
        <dbReference type="Proteomes" id="UP000186666"/>
    </source>
</evidence>
<dbReference type="EMBL" id="FTNK01000021">
    <property type="protein sequence ID" value="SIR59596.1"/>
    <property type="molecule type" value="Genomic_DNA"/>
</dbReference>
<proteinExistence type="predicted"/>
<gene>
    <name evidence="1" type="ORF">SAMN05421578_12154</name>
</gene>
<dbReference type="RefSeq" id="WP_068587475.1">
    <property type="nucleotide sequence ID" value="NZ_FTNK01000021.1"/>
</dbReference>
<evidence type="ECO:0000313" key="1">
    <source>
        <dbReference type="EMBL" id="SIR59596.1"/>
    </source>
</evidence>
<dbReference type="Gene3D" id="3.90.1720.10">
    <property type="entry name" value="endopeptidase domain like (from Nostoc punctiforme)"/>
    <property type="match status" value="1"/>
</dbReference>
<name>A0ABY1KCE9_9BACL</name>
<comment type="caution">
    <text evidence="1">The sequence shown here is derived from an EMBL/GenBank/DDBJ whole genome shotgun (WGS) entry which is preliminary data.</text>
</comment>
<protein>
    <submittedName>
        <fullName evidence="1">Inositol transport system substrate-binding protein</fullName>
    </submittedName>
</protein>
<organism evidence="1 2">
    <name type="scientific">Paenibacillus macquariensis</name>
    <dbReference type="NCBI Taxonomy" id="948756"/>
    <lineage>
        <taxon>Bacteria</taxon>
        <taxon>Bacillati</taxon>
        <taxon>Bacillota</taxon>
        <taxon>Bacilli</taxon>
        <taxon>Bacillales</taxon>
        <taxon>Paenibacillaceae</taxon>
        <taxon>Paenibacillus</taxon>
    </lineage>
</organism>
<accession>A0ABY1KCE9</accession>
<keyword evidence="2" id="KW-1185">Reference proteome</keyword>
<sequence>MKSIYIILIKSNTFLSNLIRMTTFSPYTHVSISFSESLYPLYSFGRRNKHHLLPAGLVTEDINTSFLGNNIPCAVYKLQVSEGVFDKAKQEVERMMVDVDSYHYNVLGLLLSRLGIPYHREKHYFCSQFVSEVLHRSNALPLTKPSSLMYPSNFIDLPELTCIFEGYLNSLKKDMPAATLNIYNLYSTGRKL</sequence>
<dbReference type="SUPFAM" id="SSF54001">
    <property type="entry name" value="Cysteine proteinases"/>
    <property type="match status" value="1"/>
</dbReference>
<dbReference type="InterPro" id="IPR038765">
    <property type="entry name" value="Papain-like_cys_pep_sf"/>
</dbReference>
<reference evidence="1 2" key="1">
    <citation type="submission" date="2017-01" db="EMBL/GenBank/DDBJ databases">
        <authorList>
            <person name="Varghese N."/>
            <person name="Submissions S."/>
        </authorList>
    </citation>
    <scope>NUCLEOTIDE SEQUENCE [LARGE SCALE GENOMIC DNA]</scope>
    <source>
        <strain evidence="1 2">ATCC 23464</strain>
    </source>
</reference>